<feature type="domain" description="NADPH-dependent FMN reductase-like" evidence="4">
    <location>
        <begin position="11"/>
        <end position="148"/>
    </location>
</feature>
<reference evidence="5 6" key="1">
    <citation type="submission" date="2021-01" db="EMBL/GenBank/DDBJ databases">
        <title>Whole genome shotgun sequence of Asanoa siamensis NBRC 107932.</title>
        <authorList>
            <person name="Komaki H."/>
            <person name="Tamura T."/>
        </authorList>
    </citation>
    <scope>NUCLEOTIDE SEQUENCE [LARGE SCALE GENOMIC DNA]</scope>
    <source>
        <strain evidence="5 6">NBRC 107932</strain>
    </source>
</reference>
<protein>
    <submittedName>
        <fullName evidence="5">FMN reductase</fullName>
    </submittedName>
</protein>
<dbReference type="RefSeq" id="WP_203717805.1">
    <property type="nucleotide sequence ID" value="NZ_BONE01000074.1"/>
</dbReference>
<dbReference type="PANTHER" id="PTHR43408">
    <property type="entry name" value="FMN REDUCTASE (NADPH)"/>
    <property type="match status" value="1"/>
</dbReference>
<keyword evidence="6" id="KW-1185">Reference proteome</keyword>
<evidence type="ECO:0000256" key="1">
    <source>
        <dbReference type="ARBA" id="ARBA00022630"/>
    </source>
</evidence>
<dbReference type="Pfam" id="PF03358">
    <property type="entry name" value="FMN_red"/>
    <property type="match status" value="1"/>
</dbReference>
<organism evidence="5 6">
    <name type="scientific">Asanoa siamensis</name>
    <dbReference type="NCBI Taxonomy" id="926357"/>
    <lineage>
        <taxon>Bacteria</taxon>
        <taxon>Bacillati</taxon>
        <taxon>Actinomycetota</taxon>
        <taxon>Actinomycetes</taxon>
        <taxon>Micromonosporales</taxon>
        <taxon>Micromonosporaceae</taxon>
        <taxon>Asanoa</taxon>
    </lineage>
</organism>
<dbReference type="Proteomes" id="UP000604117">
    <property type="component" value="Unassembled WGS sequence"/>
</dbReference>
<evidence type="ECO:0000313" key="6">
    <source>
        <dbReference type="Proteomes" id="UP000604117"/>
    </source>
</evidence>
<dbReference type="InterPro" id="IPR051814">
    <property type="entry name" value="NAD(P)H-dep_FMN_reductase"/>
</dbReference>
<evidence type="ECO:0000256" key="2">
    <source>
        <dbReference type="ARBA" id="ARBA00022643"/>
    </source>
</evidence>
<dbReference type="PANTHER" id="PTHR43408:SF2">
    <property type="entry name" value="FMN REDUCTASE (NADPH)"/>
    <property type="match status" value="1"/>
</dbReference>
<sequence length="180" mass="18161">MVSTALRVAPVVTLVGNPRAGSRTRALADAVTAALIDRLDPGAGTPTVLELAEIVGVTFGATPAPAVTPAVDAFATVRAARLLVVATPTYKGTYTGLLKIFLDQLPHEALRDAVAVPVAVAASEPHRFAVGAALHDVLVALGARVPAPPLALLESRAGTFGAAARDWAATHAAALGGALR</sequence>
<dbReference type="EMBL" id="BONE01000074">
    <property type="protein sequence ID" value="GIF76944.1"/>
    <property type="molecule type" value="Genomic_DNA"/>
</dbReference>
<accession>A0ABQ4D071</accession>
<proteinExistence type="predicted"/>
<keyword evidence="3" id="KW-0560">Oxidoreductase</keyword>
<dbReference type="Gene3D" id="3.40.50.360">
    <property type="match status" value="1"/>
</dbReference>
<keyword evidence="2" id="KW-0288">FMN</keyword>
<comment type="caution">
    <text evidence="5">The sequence shown here is derived from an EMBL/GenBank/DDBJ whole genome shotgun (WGS) entry which is preliminary data.</text>
</comment>
<name>A0ABQ4D071_9ACTN</name>
<dbReference type="InterPro" id="IPR005025">
    <property type="entry name" value="FMN_Rdtase-like_dom"/>
</dbReference>
<keyword evidence="1" id="KW-0285">Flavoprotein</keyword>
<evidence type="ECO:0000259" key="4">
    <source>
        <dbReference type="Pfam" id="PF03358"/>
    </source>
</evidence>
<dbReference type="SUPFAM" id="SSF52218">
    <property type="entry name" value="Flavoproteins"/>
    <property type="match status" value="1"/>
</dbReference>
<gene>
    <name evidence="5" type="ORF">Asi02nite_64620</name>
</gene>
<dbReference type="InterPro" id="IPR029039">
    <property type="entry name" value="Flavoprotein-like_sf"/>
</dbReference>
<evidence type="ECO:0000313" key="5">
    <source>
        <dbReference type="EMBL" id="GIF76944.1"/>
    </source>
</evidence>
<evidence type="ECO:0000256" key="3">
    <source>
        <dbReference type="ARBA" id="ARBA00023002"/>
    </source>
</evidence>